<evidence type="ECO:0000256" key="1">
    <source>
        <dbReference type="PROSITE-ProRule" id="PRU00409"/>
    </source>
</evidence>
<proteinExistence type="predicted"/>
<protein>
    <recommendedName>
        <fullName evidence="2">ATP-grasp domain-containing protein</fullName>
    </recommendedName>
</protein>
<dbReference type="SUPFAM" id="SSF56059">
    <property type="entry name" value="Glutathione synthetase ATP-binding domain-like"/>
    <property type="match status" value="1"/>
</dbReference>
<dbReference type="EMBL" id="JACNJH010000062">
    <property type="protein sequence ID" value="MBC8360085.1"/>
    <property type="molecule type" value="Genomic_DNA"/>
</dbReference>
<dbReference type="Pfam" id="PF08443">
    <property type="entry name" value="RimK"/>
    <property type="match status" value="1"/>
</dbReference>
<accession>A0A8J6NQ88</accession>
<sequence length="327" mass="36682">MPILPNLPRYETVAVAYCGCMSHALHIRQTRQSLNLGENVLRGDMIVSYHPSFESEKNIVCAGRDPGPEDLAAIRAADAVVLPQGCKRSLYEMAHRNCTNVFPNFNTRFNYAGKIGQARLFGETNTAHPETRTFLSVDGFFEKYEALPRQAAFEFPLVFKFNWGGEGDHVYLMASLDDLDKALQTAVKFEKSGRSGFLLQKHIPSGNRSLRVVVIGQTYISYWRIHHCRESFQSGLAKGAVIDADSDPDLQHAAITKVKAFCRDTGINLAGFDVLFASEPENNVPLLLEINYYFGRRGLGGSERFYEILNTEIHKWIDGIGLPCRKK</sequence>
<gene>
    <name evidence="3" type="ORF">H8E23_01640</name>
</gene>
<evidence type="ECO:0000259" key="2">
    <source>
        <dbReference type="PROSITE" id="PS50975"/>
    </source>
</evidence>
<keyword evidence="1" id="KW-0547">Nucleotide-binding</keyword>
<keyword evidence="1" id="KW-0067">ATP-binding</keyword>
<feature type="domain" description="ATP-grasp" evidence="2">
    <location>
        <begin position="118"/>
        <end position="322"/>
    </location>
</feature>
<dbReference type="GO" id="GO:0016879">
    <property type="term" value="F:ligase activity, forming carbon-nitrogen bonds"/>
    <property type="evidence" value="ECO:0007669"/>
    <property type="project" value="TreeGrafter"/>
</dbReference>
<dbReference type="PANTHER" id="PTHR21621">
    <property type="entry name" value="RIBOSOMAL PROTEIN S6 MODIFICATION PROTEIN"/>
    <property type="match status" value="1"/>
</dbReference>
<dbReference type="InterPro" id="IPR011761">
    <property type="entry name" value="ATP-grasp"/>
</dbReference>
<dbReference type="GO" id="GO:0046872">
    <property type="term" value="F:metal ion binding"/>
    <property type="evidence" value="ECO:0007669"/>
    <property type="project" value="InterPro"/>
</dbReference>
<dbReference type="PROSITE" id="PS50975">
    <property type="entry name" value="ATP_GRASP"/>
    <property type="match status" value="1"/>
</dbReference>
<organism evidence="3 4">
    <name type="scientific">Candidatus Desulfatibia profunda</name>
    <dbReference type="NCBI Taxonomy" id="2841695"/>
    <lineage>
        <taxon>Bacteria</taxon>
        <taxon>Pseudomonadati</taxon>
        <taxon>Thermodesulfobacteriota</taxon>
        <taxon>Desulfobacteria</taxon>
        <taxon>Desulfobacterales</taxon>
        <taxon>Desulfobacterales incertae sedis</taxon>
        <taxon>Candidatus Desulfatibia</taxon>
    </lineage>
</organism>
<dbReference type="GO" id="GO:0005737">
    <property type="term" value="C:cytoplasm"/>
    <property type="evidence" value="ECO:0007669"/>
    <property type="project" value="TreeGrafter"/>
</dbReference>
<dbReference type="InterPro" id="IPR013651">
    <property type="entry name" value="ATP-grasp_RimK-type"/>
</dbReference>
<dbReference type="GO" id="GO:0005524">
    <property type="term" value="F:ATP binding"/>
    <property type="evidence" value="ECO:0007669"/>
    <property type="project" value="UniProtKB-UniRule"/>
</dbReference>
<evidence type="ECO:0000313" key="4">
    <source>
        <dbReference type="Proteomes" id="UP000603434"/>
    </source>
</evidence>
<dbReference type="PANTHER" id="PTHR21621:SF0">
    <property type="entry name" value="BETA-CITRYLGLUTAMATE SYNTHASE B-RELATED"/>
    <property type="match status" value="1"/>
</dbReference>
<comment type="caution">
    <text evidence="3">The sequence shown here is derived from an EMBL/GenBank/DDBJ whole genome shotgun (WGS) entry which is preliminary data.</text>
</comment>
<dbReference type="Gene3D" id="3.30.470.20">
    <property type="entry name" value="ATP-grasp fold, B domain"/>
    <property type="match status" value="1"/>
</dbReference>
<dbReference type="Proteomes" id="UP000603434">
    <property type="component" value="Unassembled WGS sequence"/>
</dbReference>
<name>A0A8J6NQ88_9BACT</name>
<dbReference type="AlphaFoldDB" id="A0A8J6NQ88"/>
<evidence type="ECO:0000313" key="3">
    <source>
        <dbReference type="EMBL" id="MBC8360085.1"/>
    </source>
</evidence>
<reference evidence="3 4" key="1">
    <citation type="submission" date="2020-08" db="EMBL/GenBank/DDBJ databases">
        <title>Bridging the membrane lipid divide: bacteria of the FCB group superphylum have the potential to synthesize archaeal ether lipids.</title>
        <authorList>
            <person name="Villanueva L."/>
            <person name="Von Meijenfeldt F.A.B."/>
            <person name="Westbye A.B."/>
            <person name="Yadav S."/>
            <person name="Hopmans E.C."/>
            <person name="Dutilh B.E."/>
            <person name="Sinninghe Damste J.S."/>
        </authorList>
    </citation>
    <scope>NUCLEOTIDE SEQUENCE [LARGE SCALE GENOMIC DNA]</scope>
    <source>
        <strain evidence="3">NIOZ-UU30</strain>
    </source>
</reference>